<feature type="transmembrane region" description="Helical" evidence="1">
    <location>
        <begin position="147"/>
        <end position="164"/>
    </location>
</feature>
<feature type="transmembrane region" description="Helical" evidence="1">
    <location>
        <begin position="117"/>
        <end position="135"/>
    </location>
</feature>
<feature type="transmembrane region" description="Helical" evidence="1">
    <location>
        <begin position="50"/>
        <end position="70"/>
    </location>
</feature>
<reference evidence="2" key="1">
    <citation type="submission" date="2023-05" db="EMBL/GenBank/DDBJ databases">
        <title>Complete genome sequence of Agrobacterium larrymoorei CFBP5477.</title>
        <authorList>
            <person name="Yen H.-C."/>
            <person name="Chou L."/>
            <person name="Lin Y.-C."/>
            <person name="Lai E.-M."/>
            <person name="Kuo C.-H."/>
        </authorList>
    </citation>
    <scope>NUCLEOTIDE SEQUENCE</scope>
    <source>
        <strain evidence="2">CFBP5477</strain>
    </source>
</reference>
<keyword evidence="1" id="KW-0472">Membrane</keyword>
<dbReference type="AlphaFoldDB" id="A0AAF0KD75"/>
<accession>A0AAF0KD75</accession>
<gene>
    <name evidence="2" type="ORF">CFBP5477_011500</name>
</gene>
<evidence type="ECO:0000313" key="3">
    <source>
        <dbReference type="Proteomes" id="UP000298664"/>
    </source>
</evidence>
<name>A0AAF0KD75_9HYPH</name>
<dbReference type="RefSeq" id="WP_137392607.1">
    <property type="nucleotide sequence ID" value="NZ_CP124733.1"/>
</dbReference>
<feature type="transmembrane region" description="Helical" evidence="1">
    <location>
        <begin position="91"/>
        <end position="111"/>
    </location>
</feature>
<keyword evidence="1" id="KW-1133">Transmembrane helix</keyword>
<feature type="transmembrane region" description="Helical" evidence="1">
    <location>
        <begin position="12"/>
        <end position="30"/>
    </location>
</feature>
<dbReference type="Proteomes" id="UP000298664">
    <property type="component" value="Chromosome Circular"/>
</dbReference>
<evidence type="ECO:0000256" key="1">
    <source>
        <dbReference type="SAM" id="Phobius"/>
    </source>
</evidence>
<sequence length="226" mass="24899">MVSISSTRSIFSEAIVLVTALAAAMLGNLFSLFIQKPELLSLIGDWRSMWLLWAAGPIPVHVPILLYVCNSDSAFYSPREVLQRFLGMRSLSFHAAIGVLILVLPTLLIFLALSDGFFWFLLFLLSLSIAGMIVLSAQKNGVPRLPVGAAVGLVLGVITGLVSHEDQPQNFHCRFSILQLRSDDALACERLSLLRERSLWLVEGPPEPRLVGKSDVDWEMVGIAER</sequence>
<evidence type="ECO:0000313" key="2">
    <source>
        <dbReference type="EMBL" id="WHA40451.1"/>
    </source>
</evidence>
<proteinExistence type="predicted"/>
<dbReference type="EMBL" id="CP124733">
    <property type="protein sequence ID" value="WHA40451.1"/>
    <property type="molecule type" value="Genomic_DNA"/>
</dbReference>
<keyword evidence="1" id="KW-0812">Transmembrane</keyword>
<protein>
    <submittedName>
        <fullName evidence="2">Uncharacterized protein</fullName>
    </submittedName>
</protein>
<organism evidence="2 3">
    <name type="scientific">Agrobacterium larrymoorei</name>
    <dbReference type="NCBI Taxonomy" id="160699"/>
    <lineage>
        <taxon>Bacteria</taxon>
        <taxon>Pseudomonadati</taxon>
        <taxon>Pseudomonadota</taxon>
        <taxon>Alphaproteobacteria</taxon>
        <taxon>Hyphomicrobiales</taxon>
        <taxon>Rhizobiaceae</taxon>
        <taxon>Rhizobium/Agrobacterium group</taxon>
        <taxon>Agrobacterium</taxon>
    </lineage>
</organism>